<feature type="chain" id="PRO_5045920575" description="Secreted protein" evidence="1">
    <location>
        <begin position="29"/>
        <end position="177"/>
    </location>
</feature>
<feature type="signal peptide" evidence="1">
    <location>
        <begin position="1"/>
        <end position="28"/>
    </location>
</feature>
<dbReference type="Proteomes" id="UP001183648">
    <property type="component" value="Unassembled WGS sequence"/>
</dbReference>
<proteinExistence type="predicted"/>
<sequence length="177" mass="18831">MSTVRRSFAVLLTALVAFLGTNLGSAQAVQLYGASGSYGSISPGYVTAGTTNTCYPAGNCLQRQVRVPGPTVGRSPSATAAQNVRIQYRVYRWNGSAWALYKSATYAYSMGYHSSVKLPQVNFNVGTGYYTVQESLSWHVSSTGMQLGARGVAFNGYDYACSSQLSCSTGAGWAYFG</sequence>
<gene>
    <name evidence="2" type="ORF">J2S63_000885</name>
</gene>
<keyword evidence="3" id="KW-1185">Reference proteome</keyword>
<dbReference type="RefSeq" id="WP_310299144.1">
    <property type="nucleotide sequence ID" value="NZ_BAAAPS010000014.1"/>
</dbReference>
<accession>A0ABU2BRS3</accession>
<comment type="caution">
    <text evidence="2">The sequence shown here is derived from an EMBL/GenBank/DDBJ whole genome shotgun (WGS) entry which is preliminary data.</text>
</comment>
<dbReference type="EMBL" id="JAVDYG010000001">
    <property type="protein sequence ID" value="MDR7361332.1"/>
    <property type="molecule type" value="Genomic_DNA"/>
</dbReference>
<evidence type="ECO:0000313" key="3">
    <source>
        <dbReference type="Proteomes" id="UP001183648"/>
    </source>
</evidence>
<name>A0ABU2BRS3_9ACTN</name>
<keyword evidence="1" id="KW-0732">Signal</keyword>
<evidence type="ECO:0000313" key="2">
    <source>
        <dbReference type="EMBL" id="MDR7361332.1"/>
    </source>
</evidence>
<organism evidence="2 3">
    <name type="scientific">Nocardioides marmoribigeumensis</name>
    <dbReference type="NCBI Taxonomy" id="433649"/>
    <lineage>
        <taxon>Bacteria</taxon>
        <taxon>Bacillati</taxon>
        <taxon>Actinomycetota</taxon>
        <taxon>Actinomycetes</taxon>
        <taxon>Propionibacteriales</taxon>
        <taxon>Nocardioidaceae</taxon>
        <taxon>Nocardioides</taxon>
    </lineage>
</organism>
<protein>
    <recommendedName>
        <fullName evidence="4">Secreted protein</fullName>
    </recommendedName>
</protein>
<reference evidence="2 3" key="1">
    <citation type="submission" date="2023-07" db="EMBL/GenBank/DDBJ databases">
        <title>Sequencing the genomes of 1000 actinobacteria strains.</title>
        <authorList>
            <person name="Klenk H.-P."/>
        </authorList>
    </citation>
    <scope>NUCLEOTIDE SEQUENCE [LARGE SCALE GENOMIC DNA]</scope>
    <source>
        <strain evidence="2 3">DSM 19426</strain>
    </source>
</reference>
<evidence type="ECO:0000256" key="1">
    <source>
        <dbReference type="SAM" id="SignalP"/>
    </source>
</evidence>
<evidence type="ECO:0008006" key="4">
    <source>
        <dbReference type="Google" id="ProtNLM"/>
    </source>
</evidence>